<evidence type="ECO:0000313" key="3">
    <source>
        <dbReference type="EMBL" id="SDZ56012.1"/>
    </source>
</evidence>
<dbReference type="Gene3D" id="2.70.98.70">
    <property type="match status" value="1"/>
</dbReference>
<dbReference type="AlphaFoldDB" id="A0A1H3U0Z7"/>
<comment type="subcellular location">
    <subcellularLocation>
        <location evidence="1">Cell envelope</location>
    </subcellularLocation>
</comment>
<evidence type="ECO:0000259" key="2">
    <source>
        <dbReference type="Pfam" id="PF07940"/>
    </source>
</evidence>
<dbReference type="EMBL" id="FNPI01000017">
    <property type="protein sequence ID" value="SDZ56012.1"/>
    <property type="molecule type" value="Genomic_DNA"/>
</dbReference>
<proteinExistence type="predicted"/>
<gene>
    <name evidence="3" type="ORF">SAMN05421736_11741</name>
</gene>
<dbReference type="PANTHER" id="PTHR38045">
    <property type="entry name" value="CHROMOSOME 1, WHOLE GENOME SHOTGUN SEQUENCE"/>
    <property type="match status" value="1"/>
</dbReference>
<dbReference type="PANTHER" id="PTHR38045:SF1">
    <property type="entry name" value="HEPARINASE II_III-LIKE PROTEIN"/>
    <property type="match status" value="1"/>
</dbReference>
<dbReference type="InterPro" id="IPR012480">
    <property type="entry name" value="Hepar_II_III_C"/>
</dbReference>
<feature type="domain" description="Heparinase II/III-like C-terminal" evidence="2">
    <location>
        <begin position="395"/>
        <end position="621"/>
    </location>
</feature>
<accession>A0A1H3U0Z7</accession>
<dbReference type="STRING" id="1503961.SAMN05421736_11741"/>
<evidence type="ECO:0000313" key="4">
    <source>
        <dbReference type="Proteomes" id="UP000198935"/>
    </source>
</evidence>
<dbReference type="Gene3D" id="1.50.10.100">
    <property type="entry name" value="Chondroitin AC/alginate lyase"/>
    <property type="match status" value="1"/>
</dbReference>
<dbReference type="InterPro" id="IPR008929">
    <property type="entry name" value="Chondroitin_lyas"/>
</dbReference>
<evidence type="ECO:0000256" key="1">
    <source>
        <dbReference type="ARBA" id="ARBA00004196"/>
    </source>
</evidence>
<reference evidence="4" key="1">
    <citation type="submission" date="2016-10" db="EMBL/GenBank/DDBJ databases">
        <authorList>
            <person name="Varghese N."/>
            <person name="Submissions S."/>
        </authorList>
    </citation>
    <scope>NUCLEOTIDE SEQUENCE [LARGE SCALE GENOMIC DNA]</scope>
    <source>
        <strain evidence="4">SP</strain>
    </source>
</reference>
<sequence>MERNKLKHILAKSHKRHGAAGLFFGSREEQASWGRRIQQSDALQPALVEIRGEAERLQLLPDVEIPYAVFVEFAKTGARKRYEQAYFLKRRRLNTFAIMTLLEPENDVYRTQLENAVWSVCNEYTWCLPAHLDWNGEGKTADVSGMQLLPDPSGKSPVAAAAQPPPSIDLFAAETAFTLSEIIRLTEDVIDPFLYHRVVREVYQRVFHPYIHSSYSWETAEHNWAAVCAGSIGAAAIHLIKNMDDLAGILEKVLAALENYLTGFDDDGACLEGYTYWQYGFGFFVYFADLLQIATAGQVNLFHKEKVRQIALFQQRCFIHQHIAVNFSDTLANTRPFSGMSHYLKNVYADFHVPPVDICAGYTDDHCSRWPVAFRNLLWFDEEKQVEDWPDGTVFFPASQWVLSRHTSAAAQYAFAAKGGHNDEPHNHNDIGHFMLYKNGEAFLCDIGSGLYSRDYFGEKRYTFLCTSSGGHSVPIIHQREQLPGKQRFATVEAAMTEAETDVFVLDMTNAYEAPGLRRLIRTFTWKKSTHPRLTLKDSFDFSAGLSSEAAVVERFITPLQTIEQEENKLVLSGREGKLAILYQQELLEPRWKTAAYTDHFGEKQQVTLLDFHVKTKESTLTVVVEFQFEVYVQKERTLSF</sequence>
<organism evidence="3 4">
    <name type="scientific">Evansella caseinilytica</name>
    <dbReference type="NCBI Taxonomy" id="1503961"/>
    <lineage>
        <taxon>Bacteria</taxon>
        <taxon>Bacillati</taxon>
        <taxon>Bacillota</taxon>
        <taxon>Bacilli</taxon>
        <taxon>Bacillales</taxon>
        <taxon>Bacillaceae</taxon>
        <taxon>Evansella</taxon>
    </lineage>
</organism>
<dbReference type="Proteomes" id="UP000198935">
    <property type="component" value="Unassembled WGS sequence"/>
</dbReference>
<dbReference type="SUPFAM" id="SSF48230">
    <property type="entry name" value="Chondroitin AC/alginate lyase"/>
    <property type="match status" value="1"/>
</dbReference>
<dbReference type="OrthoDB" id="9793856at2"/>
<keyword evidence="4" id="KW-1185">Reference proteome</keyword>
<dbReference type="GO" id="GO:0016829">
    <property type="term" value="F:lyase activity"/>
    <property type="evidence" value="ECO:0007669"/>
    <property type="project" value="InterPro"/>
</dbReference>
<protein>
    <submittedName>
        <fullName evidence="3">Heparinase II/III-like protein</fullName>
    </submittedName>
</protein>
<name>A0A1H3U0Z7_9BACI</name>
<dbReference type="Pfam" id="PF07940">
    <property type="entry name" value="Hepar_II_III_C"/>
    <property type="match status" value="1"/>
</dbReference>
<dbReference type="GO" id="GO:0030313">
    <property type="term" value="C:cell envelope"/>
    <property type="evidence" value="ECO:0007669"/>
    <property type="project" value="UniProtKB-SubCell"/>
</dbReference>